<proteinExistence type="inferred from homology"/>
<comment type="catalytic activity">
    <reaction evidence="14">
        <text>NAD(+) + (ADP-D-ribosyl)n-acceptor = nicotinamide + (ADP-D-ribosyl)n+1-acceptor + H(+).</text>
        <dbReference type="EC" id="2.4.2.30"/>
    </reaction>
</comment>
<dbReference type="SUPFAM" id="SSF52113">
    <property type="entry name" value="BRCT domain"/>
    <property type="match status" value="1"/>
</dbReference>
<dbReference type="Pfam" id="PF05406">
    <property type="entry name" value="WGR"/>
    <property type="match status" value="1"/>
</dbReference>
<dbReference type="Pfam" id="PF00533">
    <property type="entry name" value="BRCT"/>
    <property type="match status" value="1"/>
</dbReference>
<feature type="compositionally biased region" description="Acidic residues" evidence="16">
    <location>
        <begin position="343"/>
        <end position="356"/>
    </location>
</feature>
<keyword evidence="3 15" id="KW-0808">Transferase</keyword>
<evidence type="ECO:0000259" key="17">
    <source>
        <dbReference type="PROSITE" id="PS50172"/>
    </source>
</evidence>
<dbReference type="FunFam" id="2.20.140.10:FF:000001">
    <property type="entry name" value="Poly [ADP-ribose] polymerase"/>
    <property type="match status" value="1"/>
</dbReference>
<feature type="compositionally biased region" description="Low complexity" evidence="16">
    <location>
        <begin position="129"/>
        <end position="138"/>
    </location>
</feature>
<evidence type="ECO:0000259" key="18">
    <source>
        <dbReference type="PROSITE" id="PS51059"/>
    </source>
</evidence>
<dbReference type="Gene3D" id="1.20.142.10">
    <property type="entry name" value="Poly(ADP-ribose) polymerase, regulatory domain"/>
    <property type="match status" value="1"/>
</dbReference>
<dbReference type="InterPro" id="IPR036930">
    <property type="entry name" value="WGR_dom_sf"/>
</dbReference>
<dbReference type="EC" id="2.4.2.-" evidence="15"/>
<dbReference type="GO" id="GO:0005730">
    <property type="term" value="C:nucleolus"/>
    <property type="evidence" value="ECO:0007669"/>
    <property type="project" value="TreeGrafter"/>
</dbReference>
<dbReference type="Proteomes" id="UP000294847">
    <property type="component" value="Chromosome 6"/>
</dbReference>
<evidence type="ECO:0000256" key="1">
    <source>
        <dbReference type="ARBA" id="ARBA00004123"/>
    </source>
</evidence>
<dbReference type="CDD" id="cd07997">
    <property type="entry name" value="WGR_PARP"/>
    <property type="match status" value="1"/>
</dbReference>
<dbReference type="Gene3D" id="3.90.228.10">
    <property type="match status" value="1"/>
</dbReference>
<dbReference type="PANTHER" id="PTHR10459:SF60">
    <property type="entry name" value="POLY [ADP-RIBOSE] POLYMERASE 2"/>
    <property type="match status" value="1"/>
</dbReference>
<keyword evidence="6" id="KW-0677">Repeat</keyword>
<dbReference type="FunFam" id="1.20.142.10:FF:000002">
    <property type="entry name" value="Poly [ADP-ribose] polymerase"/>
    <property type="match status" value="1"/>
</dbReference>
<feature type="domain" description="WGR" evidence="20">
    <location>
        <begin position="238"/>
        <end position="333"/>
    </location>
</feature>
<evidence type="ECO:0000256" key="12">
    <source>
        <dbReference type="ARBA" id="ARBA00023242"/>
    </source>
</evidence>
<keyword evidence="10 15" id="KW-0520">NAD</keyword>
<dbReference type="PANTHER" id="PTHR10459">
    <property type="entry name" value="DNA LIGASE"/>
    <property type="match status" value="1"/>
</dbReference>
<keyword evidence="12" id="KW-0539">Nucleus</keyword>
<dbReference type="SMART" id="SM00773">
    <property type="entry name" value="WGR"/>
    <property type="match status" value="1"/>
</dbReference>
<dbReference type="SUPFAM" id="SSF142921">
    <property type="entry name" value="WGR domain-like"/>
    <property type="match status" value="1"/>
</dbReference>
<evidence type="ECO:0000256" key="9">
    <source>
        <dbReference type="ARBA" id="ARBA00022833"/>
    </source>
</evidence>
<dbReference type="Gene3D" id="2.20.140.10">
    <property type="entry name" value="WGR domain"/>
    <property type="match status" value="1"/>
</dbReference>
<evidence type="ECO:0000256" key="6">
    <source>
        <dbReference type="ARBA" id="ARBA00022737"/>
    </source>
</evidence>
<gene>
    <name evidence="21" type="ORF">PoMZ_05124</name>
</gene>
<keyword evidence="2 15" id="KW-0328">Glycosyltransferase</keyword>
<feature type="compositionally biased region" description="Low complexity" evidence="16">
    <location>
        <begin position="8"/>
        <end position="25"/>
    </location>
</feature>
<evidence type="ECO:0000256" key="5">
    <source>
        <dbReference type="ARBA" id="ARBA00022723"/>
    </source>
</evidence>
<accession>A0A4P7NMJ7</accession>
<evidence type="ECO:0000256" key="15">
    <source>
        <dbReference type="RuleBase" id="RU362114"/>
    </source>
</evidence>
<evidence type="ECO:0000256" key="8">
    <source>
        <dbReference type="ARBA" id="ARBA00022771"/>
    </source>
</evidence>
<dbReference type="Pfam" id="PF00644">
    <property type="entry name" value="PARP"/>
    <property type="match status" value="1"/>
</dbReference>
<dbReference type="InterPro" id="IPR008893">
    <property type="entry name" value="WGR_domain"/>
</dbReference>
<evidence type="ECO:0000256" key="7">
    <source>
        <dbReference type="ARBA" id="ARBA00022765"/>
    </source>
</evidence>
<dbReference type="EMBL" id="CP034209">
    <property type="protein sequence ID" value="QBZ63443.1"/>
    <property type="molecule type" value="Genomic_DNA"/>
</dbReference>
<dbReference type="Pfam" id="PF02877">
    <property type="entry name" value="PARP_reg"/>
    <property type="match status" value="1"/>
</dbReference>
<comment type="subcellular location">
    <subcellularLocation>
        <location evidence="1">Nucleus</location>
    </subcellularLocation>
</comment>
<evidence type="ECO:0000256" key="10">
    <source>
        <dbReference type="ARBA" id="ARBA00023027"/>
    </source>
</evidence>
<feature type="region of interest" description="Disordered" evidence="16">
    <location>
        <begin position="129"/>
        <end position="220"/>
    </location>
</feature>
<feature type="domain" description="BRCT" evidence="17">
    <location>
        <begin position="23"/>
        <end position="116"/>
    </location>
</feature>
<keyword evidence="4" id="KW-0548">Nucleotidyltransferase</keyword>
<dbReference type="InterPro" id="IPR036616">
    <property type="entry name" value="Poly(ADP-ribose)pol_reg_dom_sf"/>
</dbReference>
<evidence type="ECO:0000256" key="11">
    <source>
        <dbReference type="ARBA" id="ARBA00023125"/>
    </source>
</evidence>
<dbReference type="GO" id="GO:0006302">
    <property type="term" value="P:double-strand break repair"/>
    <property type="evidence" value="ECO:0007669"/>
    <property type="project" value="TreeGrafter"/>
</dbReference>
<evidence type="ECO:0000256" key="2">
    <source>
        <dbReference type="ARBA" id="ARBA00022676"/>
    </source>
</evidence>
<dbReference type="InterPro" id="IPR001357">
    <property type="entry name" value="BRCT_dom"/>
</dbReference>
<evidence type="ECO:0000256" key="3">
    <source>
        <dbReference type="ARBA" id="ARBA00022679"/>
    </source>
</evidence>
<dbReference type="CDD" id="cd17747">
    <property type="entry name" value="BRCT_PARP1"/>
    <property type="match status" value="1"/>
</dbReference>
<dbReference type="SUPFAM" id="SSF47587">
    <property type="entry name" value="Domain of poly(ADP-ribose) polymerase"/>
    <property type="match status" value="1"/>
</dbReference>
<dbReference type="GO" id="GO:0016779">
    <property type="term" value="F:nucleotidyltransferase activity"/>
    <property type="evidence" value="ECO:0007669"/>
    <property type="project" value="UniProtKB-KW"/>
</dbReference>
<dbReference type="Gene3D" id="3.40.50.10190">
    <property type="entry name" value="BRCT domain"/>
    <property type="match status" value="1"/>
</dbReference>
<dbReference type="InterPro" id="IPR050800">
    <property type="entry name" value="ARTD/PARP"/>
</dbReference>
<keyword evidence="11" id="KW-0238">DNA-binding</keyword>
<protein>
    <recommendedName>
        <fullName evidence="15">Poly [ADP-ribose] polymerase</fullName>
        <shortName evidence="15">PARP</shortName>
        <ecNumber evidence="15">2.4.2.-</ecNumber>
    </recommendedName>
</protein>
<dbReference type="PROSITE" id="PS51060">
    <property type="entry name" value="PARP_ALPHA_HD"/>
    <property type="match status" value="1"/>
</dbReference>
<reference evidence="21 22" key="1">
    <citation type="journal article" date="2019" name="Mol. Biol. Evol.">
        <title>Blast fungal genomes show frequent chromosomal changes, gene gains and losses, and effector gene turnover.</title>
        <authorList>
            <person name="Gomez Luciano L.B."/>
            <person name="Jason Tsai I."/>
            <person name="Chuma I."/>
            <person name="Tosa Y."/>
            <person name="Chen Y.H."/>
            <person name="Li J.Y."/>
            <person name="Li M.Y."/>
            <person name="Jade Lu M.Y."/>
            <person name="Nakayashiki H."/>
            <person name="Li W.H."/>
        </authorList>
    </citation>
    <scope>NUCLEOTIDE SEQUENCE [LARGE SCALE GENOMIC DNA]</scope>
    <source>
        <strain evidence="21">MZ5-1-6</strain>
    </source>
</reference>
<feature type="domain" description="PARP alpha-helical" evidence="19">
    <location>
        <begin position="364"/>
        <end position="491"/>
    </location>
</feature>
<feature type="compositionally biased region" description="Low complexity" evidence="16">
    <location>
        <begin position="170"/>
        <end position="183"/>
    </location>
</feature>
<dbReference type="SMART" id="SM00292">
    <property type="entry name" value="BRCT"/>
    <property type="match status" value="1"/>
</dbReference>
<dbReference type="InterPro" id="IPR004102">
    <property type="entry name" value="Poly(ADP-ribose)pol_reg_dom"/>
</dbReference>
<evidence type="ECO:0000313" key="21">
    <source>
        <dbReference type="EMBL" id="QBZ63443.1"/>
    </source>
</evidence>
<feature type="compositionally biased region" description="Basic and acidic residues" evidence="16">
    <location>
        <begin position="207"/>
        <end position="220"/>
    </location>
</feature>
<keyword evidence="5" id="KW-0479">Metal-binding</keyword>
<evidence type="ECO:0000256" key="13">
    <source>
        <dbReference type="ARBA" id="ARBA00024347"/>
    </source>
</evidence>
<feature type="region of interest" description="Disordered" evidence="16">
    <location>
        <begin position="339"/>
        <end position="361"/>
    </location>
</feature>
<evidence type="ECO:0000256" key="4">
    <source>
        <dbReference type="ARBA" id="ARBA00022695"/>
    </source>
</evidence>
<evidence type="ECO:0000259" key="19">
    <source>
        <dbReference type="PROSITE" id="PS51060"/>
    </source>
</evidence>
<dbReference type="FunFam" id="3.90.228.10:FF:000002">
    <property type="entry name" value="Poly [ADP-ribose] polymerase"/>
    <property type="match status" value="1"/>
</dbReference>
<comment type="similarity">
    <text evidence="13">Belongs to the ARTD/PARP family.</text>
</comment>
<dbReference type="PROSITE" id="PS51977">
    <property type="entry name" value="WGR"/>
    <property type="match status" value="1"/>
</dbReference>
<organism evidence="21 22">
    <name type="scientific">Pyricularia oryzae</name>
    <name type="common">Rice blast fungus</name>
    <name type="synonym">Magnaporthe oryzae</name>
    <dbReference type="NCBI Taxonomy" id="318829"/>
    <lineage>
        <taxon>Eukaryota</taxon>
        <taxon>Fungi</taxon>
        <taxon>Dikarya</taxon>
        <taxon>Ascomycota</taxon>
        <taxon>Pezizomycotina</taxon>
        <taxon>Sordariomycetes</taxon>
        <taxon>Sordariomycetidae</taxon>
        <taxon>Magnaporthales</taxon>
        <taxon>Pyriculariaceae</taxon>
        <taxon>Pyricularia</taxon>
    </lineage>
</organism>
<dbReference type="CDD" id="cd01437">
    <property type="entry name" value="parp_like"/>
    <property type="match status" value="1"/>
</dbReference>
<evidence type="ECO:0000256" key="14">
    <source>
        <dbReference type="ARBA" id="ARBA00033987"/>
    </source>
</evidence>
<dbReference type="PROSITE" id="PS50172">
    <property type="entry name" value="BRCT"/>
    <property type="match status" value="1"/>
</dbReference>
<keyword evidence="8" id="KW-0863">Zinc-finger</keyword>
<dbReference type="SUPFAM" id="SSF56399">
    <property type="entry name" value="ADP-ribosylation"/>
    <property type="match status" value="1"/>
</dbReference>
<feature type="domain" description="PARP catalytic" evidence="18">
    <location>
        <begin position="500"/>
        <end position="733"/>
    </location>
</feature>
<dbReference type="InterPro" id="IPR036420">
    <property type="entry name" value="BRCT_dom_sf"/>
</dbReference>
<name>A0A4P7NMJ7_PYROR</name>
<sequence>MPPRRSARAAAAAAPSASQPASQSASPLEDCVVAISGAFPNLTQAQTKDKITSLGGTVSPSVNNKTTHLITTEQDFLANTTKVKAATAKDILIVRYDWLSDCETKGKRLPEKQYDVSAKANAAQAVVQSQQSQAASKAKGTKKRAASVASDDESDKDKGKQPAKKRKAANGKANGKANGNANATKQESEDESEPAKAKPAKGKKAVKKEVEEEPKVDGQVAKSKDVHVPLDEGCLLSGYSVYIDSNGHIWDASLNQTNASNNNNKFYRLQVIRNAQGDFQTWTRWGRVGERGSTATLGSGTEESAISQFEKKFKDKSGLDWANRMAPPKPKKYTFIERSYNQDSDEEEEAAEEEEKDDKWVPPECTLEEPVQDLMKLIFNQQYFDAAMSSLNYDANKLPLGKLSKQTISRGFQALKELSALLDDSSIAATLYPDMTVQQAIEHLSNAYYSVIPHAFGRNRPPVIQESSLLKKEVELMESLSDMKDASNIMGKDKVGDPVHPLTKMYNGLNLREMTALEKDSNEYRLLKEYLNDSRGQTHGHNYTVREIFRIEREGEKERFEKQSPISDAGDRRLLWHGSRVTNYGGILSQGLRIAPPEAPVSGYMFGKGIYLADMSSKSANYCCSYISGNEALLLLCEAQLGDPMQELTDSDYNAGENAAEKGMYSTWGRGMTGPSKWKDAAGVHDSLKGVKMPDTSVKPGNTNYPNAWLQYNEYIVYDLAQVRLRYLLRVKM</sequence>
<dbReference type="GO" id="GO:0070212">
    <property type="term" value="P:protein poly-ADP-ribosylation"/>
    <property type="evidence" value="ECO:0007669"/>
    <property type="project" value="TreeGrafter"/>
</dbReference>
<evidence type="ECO:0000313" key="22">
    <source>
        <dbReference type="Proteomes" id="UP000294847"/>
    </source>
</evidence>
<dbReference type="GO" id="GO:0003677">
    <property type="term" value="F:DNA binding"/>
    <property type="evidence" value="ECO:0007669"/>
    <property type="project" value="UniProtKB-KW"/>
</dbReference>
<dbReference type="GO" id="GO:0008270">
    <property type="term" value="F:zinc ion binding"/>
    <property type="evidence" value="ECO:0007669"/>
    <property type="project" value="UniProtKB-KW"/>
</dbReference>
<evidence type="ECO:0000256" key="16">
    <source>
        <dbReference type="SAM" id="MobiDB-lite"/>
    </source>
</evidence>
<feature type="region of interest" description="Disordered" evidence="16">
    <location>
        <begin position="1"/>
        <end position="25"/>
    </location>
</feature>
<evidence type="ECO:0000259" key="20">
    <source>
        <dbReference type="PROSITE" id="PS51977"/>
    </source>
</evidence>
<dbReference type="GO" id="GO:0003950">
    <property type="term" value="F:NAD+ poly-ADP-ribosyltransferase activity"/>
    <property type="evidence" value="ECO:0007669"/>
    <property type="project" value="UniProtKB-UniRule"/>
</dbReference>
<dbReference type="InterPro" id="IPR012317">
    <property type="entry name" value="Poly(ADP-ribose)pol_cat_dom"/>
</dbReference>
<keyword evidence="9" id="KW-0862">Zinc</keyword>
<dbReference type="GO" id="GO:1990404">
    <property type="term" value="F:NAD+-protein mono-ADP-ribosyltransferase activity"/>
    <property type="evidence" value="ECO:0007669"/>
    <property type="project" value="TreeGrafter"/>
</dbReference>
<keyword evidence="7" id="KW-0013">ADP-ribosylation</keyword>
<dbReference type="PROSITE" id="PS51059">
    <property type="entry name" value="PARP_CATALYTIC"/>
    <property type="match status" value="1"/>
</dbReference>
<dbReference type="AlphaFoldDB" id="A0A4P7NMJ7"/>